<evidence type="ECO:0000313" key="1">
    <source>
        <dbReference type="EMBL" id="CAB4362486.1"/>
    </source>
</evidence>
<proteinExistence type="predicted"/>
<dbReference type="AlphaFoldDB" id="A0A6J7C416"/>
<name>A0A6J7C416_9ZZZZ</name>
<accession>A0A6J7C416</accession>
<evidence type="ECO:0000313" key="2">
    <source>
        <dbReference type="EMBL" id="CAB4736317.1"/>
    </source>
</evidence>
<dbReference type="EMBL" id="CAFBIY010000080">
    <property type="protein sequence ID" value="CAB4851418.1"/>
    <property type="molecule type" value="Genomic_DNA"/>
</dbReference>
<reference evidence="4" key="1">
    <citation type="submission" date="2020-05" db="EMBL/GenBank/DDBJ databases">
        <authorList>
            <person name="Chiriac C."/>
            <person name="Salcher M."/>
            <person name="Ghai R."/>
            <person name="Kavagutti S V."/>
        </authorList>
    </citation>
    <scope>NUCLEOTIDE SEQUENCE</scope>
</reference>
<dbReference type="EMBL" id="CAEZYF010000019">
    <property type="protein sequence ID" value="CAB4736317.1"/>
    <property type="molecule type" value="Genomic_DNA"/>
</dbReference>
<evidence type="ECO:0000313" key="3">
    <source>
        <dbReference type="EMBL" id="CAB4825529.1"/>
    </source>
</evidence>
<evidence type="ECO:0000313" key="5">
    <source>
        <dbReference type="EMBL" id="CAB4912768.1"/>
    </source>
</evidence>
<organism evidence="4">
    <name type="scientific">freshwater metagenome</name>
    <dbReference type="NCBI Taxonomy" id="449393"/>
    <lineage>
        <taxon>unclassified sequences</taxon>
        <taxon>metagenomes</taxon>
        <taxon>ecological metagenomes</taxon>
    </lineage>
</organism>
<protein>
    <submittedName>
        <fullName evidence="4">Unannotated protein</fullName>
    </submittedName>
</protein>
<dbReference type="EMBL" id="CAESGF010000001">
    <property type="protein sequence ID" value="CAB4362486.1"/>
    <property type="molecule type" value="Genomic_DNA"/>
</dbReference>
<dbReference type="EMBL" id="CAFBMT010000002">
    <property type="protein sequence ID" value="CAB4912768.1"/>
    <property type="molecule type" value="Genomic_DNA"/>
</dbReference>
<sequence>MGFEVHIVVELRKPPTEALMSELDHKFEVAAHEHGTRTVSITEHVSVANQADAIAFVQSLVMDAMPENSKVLTVETEAD</sequence>
<dbReference type="EMBL" id="CAFAAV010000129">
    <property type="protein sequence ID" value="CAB4825529.1"/>
    <property type="molecule type" value="Genomic_DNA"/>
</dbReference>
<evidence type="ECO:0000313" key="4">
    <source>
        <dbReference type="EMBL" id="CAB4851418.1"/>
    </source>
</evidence>
<gene>
    <name evidence="2" type="ORF">UFOPK2656_02569</name>
    <name evidence="3" type="ORF">UFOPK3099_01656</name>
    <name evidence="4" type="ORF">UFOPK3267_01529</name>
    <name evidence="5" type="ORF">UFOPK3651_00313</name>
    <name evidence="1" type="ORF">UFOPK4189_00262</name>
</gene>